<organism evidence="1 2">
    <name type="scientific">Microvirga arabica</name>
    <dbReference type="NCBI Taxonomy" id="1128671"/>
    <lineage>
        <taxon>Bacteria</taxon>
        <taxon>Pseudomonadati</taxon>
        <taxon>Pseudomonadota</taxon>
        <taxon>Alphaproteobacteria</taxon>
        <taxon>Hyphomicrobiales</taxon>
        <taxon>Methylobacteriaceae</taxon>
        <taxon>Microvirga</taxon>
    </lineage>
</organism>
<reference evidence="1 2" key="1">
    <citation type="submission" date="2024-09" db="EMBL/GenBank/DDBJ databases">
        <title>Nodulacao em especies de Leguminosae Basais da Amazonia e Caracterizacao dos Rizobios e Bacterias Associadas aos Nodulos.</title>
        <authorList>
            <person name="Jambeiro I.C.A."/>
            <person name="Lopes I.S."/>
            <person name="Aguiar E.R.G.R."/>
            <person name="Santos A.F.J."/>
            <person name="Dos Santos J.M.F."/>
            <person name="Gross E."/>
        </authorList>
    </citation>
    <scope>NUCLEOTIDE SEQUENCE [LARGE SCALE GENOMIC DNA]</scope>
    <source>
        <strain evidence="1 2">BRUESC1165</strain>
    </source>
</reference>
<accession>A0ABV6Y4S2</accession>
<sequence length="183" mass="19949">MVDVLSYPSATNPVAILLHPSTVPVIDVFRSLNRLEDQYDLAMLDGPEQALATYTQPETAKGIVSDALLLAFALTRQRGRPFVHRPVGSRYGSLDEYCLLTLIGASRDHASGVALEAARYLEIVSLDFMSALAGDLVRQIDLGAVAFEVPSLPEFRAIMGFGAAEEVLVEAALTRAEFNFRHQ</sequence>
<gene>
    <name evidence="1" type="ORF">ACETIH_05510</name>
</gene>
<name>A0ABV6Y4S2_9HYPH</name>
<dbReference type="EMBL" id="JBHOMY010000013">
    <property type="protein sequence ID" value="MFC1456185.1"/>
    <property type="molecule type" value="Genomic_DNA"/>
</dbReference>
<protein>
    <submittedName>
        <fullName evidence="1">Uncharacterized protein</fullName>
    </submittedName>
</protein>
<proteinExistence type="predicted"/>
<dbReference type="Proteomes" id="UP001593940">
    <property type="component" value="Unassembled WGS sequence"/>
</dbReference>
<comment type="caution">
    <text evidence="1">The sequence shown here is derived from an EMBL/GenBank/DDBJ whole genome shotgun (WGS) entry which is preliminary data.</text>
</comment>
<dbReference type="RefSeq" id="WP_377029076.1">
    <property type="nucleotide sequence ID" value="NZ_JBHOMY010000013.1"/>
</dbReference>
<keyword evidence="2" id="KW-1185">Reference proteome</keyword>
<evidence type="ECO:0000313" key="2">
    <source>
        <dbReference type="Proteomes" id="UP001593940"/>
    </source>
</evidence>
<evidence type="ECO:0000313" key="1">
    <source>
        <dbReference type="EMBL" id="MFC1456185.1"/>
    </source>
</evidence>